<dbReference type="EMBL" id="JABWDY010030038">
    <property type="protein sequence ID" value="KAF5185941.1"/>
    <property type="molecule type" value="Genomic_DNA"/>
</dbReference>
<dbReference type="Proteomes" id="UP000554482">
    <property type="component" value="Unassembled WGS sequence"/>
</dbReference>
<evidence type="ECO:0000313" key="1">
    <source>
        <dbReference type="EMBL" id="KAF5185941.1"/>
    </source>
</evidence>
<proteinExistence type="predicted"/>
<accession>A0A7J6VMF6</accession>
<keyword evidence="2" id="KW-1185">Reference proteome</keyword>
<evidence type="ECO:0000313" key="2">
    <source>
        <dbReference type="Proteomes" id="UP000554482"/>
    </source>
</evidence>
<gene>
    <name evidence="1" type="ORF">FRX31_024476</name>
</gene>
<comment type="caution">
    <text evidence="1">The sequence shown here is derived from an EMBL/GenBank/DDBJ whole genome shotgun (WGS) entry which is preliminary data.</text>
</comment>
<reference evidence="1 2" key="1">
    <citation type="submission" date="2020-06" db="EMBL/GenBank/DDBJ databases">
        <title>Transcriptomic and genomic resources for Thalictrum thalictroides and T. hernandezii: Facilitating candidate gene discovery in an emerging model plant lineage.</title>
        <authorList>
            <person name="Arias T."/>
            <person name="Riano-Pachon D.M."/>
            <person name="Di Stilio V.S."/>
        </authorList>
    </citation>
    <scope>NUCLEOTIDE SEQUENCE [LARGE SCALE GENOMIC DNA]</scope>
    <source>
        <strain evidence="2">cv. WT478/WT964</strain>
        <tissue evidence="1">Leaves</tissue>
    </source>
</reference>
<protein>
    <submittedName>
        <fullName evidence="1">Uncharacterized protein</fullName>
    </submittedName>
</protein>
<name>A0A7J6VMF6_THATH</name>
<dbReference type="AlphaFoldDB" id="A0A7J6VMF6"/>
<sequence length="70" mass="8093">MPEWQWILSKFTGGGGLNTKIIQAVITATVYAVWKERNFRVFRGVRVHEKTVIMNMHHEECEDKVSSKSS</sequence>
<organism evidence="1 2">
    <name type="scientific">Thalictrum thalictroides</name>
    <name type="common">Rue-anemone</name>
    <name type="synonym">Anemone thalictroides</name>
    <dbReference type="NCBI Taxonomy" id="46969"/>
    <lineage>
        <taxon>Eukaryota</taxon>
        <taxon>Viridiplantae</taxon>
        <taxon>Streptophyta</taxon>
        <taxon>Embryophyta</taxon>
        <taxon>Tracheophyta</taxon>
        <taxon>Spermatophyta</taxon>
        <taxon>Magnoliopsida</taxon>
        <taxon>Ranunculales</taxon>
        <taxon>Ranunculaceae</taxon>
        <taxon>Thalictroideae</taxon>
        <taxon>Thalictrum</taxon>
    </lineage>
</organism>